<accession>A0A6B8W0A5</accession>
<dbReference type="Proteomes" id="UP000427071">
    <property type="component" value="Chromosome"/>
</dbReference>
<feature type="compositionally biased region" description="Low complexity" evidence="1">
    <location>
        <begin position="23"/>
        <end position="33"/>
    </location>
</feature>
<keyword evidence="5" id="KW-1185">Reference proteome</keyword>
<dbReference type="InterPro" id="IPR025442">
    <property type="entry name" value="DUF4185"/>
</dbReference>
<dbReference type="SUPFAM" id="SSF50939">
    <property type="entry name" value="Sialidases"/>
    <property type="match status" value="1"/>
</dbReference>
<feature type="region of interest" description="Disordered" evidence="1">
    <location>
        <begin position="23"/>
        <end position="43"/>
    </location>
</feature>
<feature type="signal peptide" evidence="2">
    <location>
        <begin position="1"/>
        <end position="23"/>
    </location>
</feature>
<evidence type="ECO:0000313" key="4">
    <source>
        <dbReference type="EMBL" id="QGU03030.1"/>
    </source>
</evidence>
<dbReference type="CDD" id="cd15482">
    <property type="entry name" value="Sialidase_non-viral"/>
    <property type="match status" value="1"/>
</dbReference>
<name>A0A6B8W0A5_9CORY</name>
<evidence type="ECO:0000313" key="5">
    <source>
        <dbReference type="Proteomes" id="UP000427071"/>
    </source>
</evidence>
<dbReference type="AlphaFoldDB" id="A0A6B8W0A5"/>
<gene>
    <name evidence="4" type="ORF">CKALI_10905</name>
</gene>
<feature type="domain" description="DUF4185" evidence="3">
    <location>
        <begin position="65"/>
        <end position="349"/>
    </location>
</feature>
<dbReference type="InterPro" id="IPR036278">
    <property type="entry name" value="Sialidase_sf"/>
</dbReference>
<dbReference type="EMBL" id="CP046452">
    <property type="protein sequence ID" value="QGU03030.1"/>
    <property type="molecule type" value="Genomic_DNA"/>
</dbReference>
<proteinExistence type="predicted"/>
<evidence type="ECO:0000259" key="3">
    <source>
        <dbReference type="Pfam" id="PF13810"/>
    </source>
</evidence>
<keyword evidence="2" id="KW-0732">Signal</keyword>
<feature type="compositionally biased region" description="Basic and acidic residues" evidence="1">
    <location>
        <begin position="34"/>
        <end position="43"/>
    </location>
</feature>
<evidence type="ECO:0000256" key="1">
    <source>
        <dbReference type="SAM" id="MobiDB-lite"/>
    </source>
</evidence>
<sequence length="398" mass="44300">MRIKALGMITVLVLATTPATAYAQSSFGSSGSSEKSKPVAPEYDKDQGLDVTMIGDLLGPGISDHLGFRSGDLGEMAPLTGKEFAIIFGDSFRGQYLGDGEWMSPVGAVAEMKNGKITMKRPLNDGKRVEQLIKYQHNDRGLTLLPSDVINVDGTLYMQAMWNEGVGNVLSTEIWKSTDQGKTWTSISRLPANYMGGMANLISWERGADGWIYMVSSQFKRADDVYLTRFRPTDFGHPERWEHLGKILNADAGEMSLRLIDGHWVLAMFNAASASIEIRISDRIDRDWNELKPAHVVAGWDGWNVTQNENNFTQLYGGYIVPGSTIENMDIVVSQWNTSTNRRYNSTQFNIKGLESFQFEPRMQARSMRMESEPELQVTVTEVTESGTTDPISVVPLD</sequence>
<reference evidence="5" key="1">
    <citation type="submission" date="2019-11" db="EMBL/GenBank/DDBJ databases">
        <title>Complete genome sequence of Corynebacterium kalinowskii 1959, a novel Corynebacterium species isolated from soil of a small paddock in Vilsendorf, Germany.</title>
        <authorList>
            <person name="Schaffert L."/>
            <person name="Ruwe M."/>
            <person name="Milse J."/>
            <person name="Hanuschka K."/>
            <person name="Ortseifen V."/>
            <person name="Droste J."/>
            <person name="Brandt D."/>
            <person name="Schlueter L."/>
            <person name="Kutter Y."/>
            <person name="Vinke S."/>
            <person name="Viehoefer P."/>
            <person name="Jacob L."/>
            <person name="Luebke N.-C."/>
            <person name="Schulte-Berndt E."/>
            <person name="Hain C."/>
            <person name="Linder M."/>
            <person name="Schmidt P."/>
            <person name="Wollenschlaeger L."/>
            <person name="Luttermann T."/>
            <person name="Thieme E."/>
            <person name="Hassa J."/>
            <person name="Haak M."/>
            <person name="Wittchen M."/>
            <person name="Mentz A."/>
            <person name="Persicke M."/>
            <person name="Busche T."/>
            <person name="Ruckert C."/>
        </authorList>
    </citation>
    <scope>NUCLEOTIDE SEQUENCE [LARGE SCALE GENOMIC DNA]</scope>
    <source>
        <strain evidence="5">1959</strain>
    </source>
</reference>
<dbReference type="KEGG" id="ckw:CKALI_10905"/>
<organism evidence="4 5">
    <name type="scientific">Corynebacterium kalinowskii</name>
    <dbReference type="NCBI Taxonomy" id="2675216"/>
    <lineage>
        <taxon>Bacteria</taxon>
        <taxon>Bacillati</taxon>
        <taxon>Actinomycetota</taxon>
        <taxon>Actinomycetes</taxon>
        <taxon>Mycobacteriales</taxon>
        <taxon>Corynebacteriaceae</taxon>
        <taxon>Corynebacterium</taxon>
    </lineage>
</organism>
<feature type="chain" id="PRO_5025500978" description="DUF4185 domain-containing protein" evidence="2">
    <location>
        <begin position="24"/>
        <end position="398"/>
    </location>
</feature>
<evidence type="ECO:0000256" key="2">
    <source>
        <dbReference type="SAM" id="SignalP"/>
    </source>
</evidence>
<dbReference type="Pfam" id="PF13810">
    <property type="entry name" value="DUF4185"/>
    <property type="match status" value="1"/>
</dbReference>
<protein>
    <recommendedName>
        <fullName evidence="3">DUF4185 domain-containing protein</fullName>
    </recommendedName>
</protein>